<accession>A0A6I8M752</accession>
<organism evidence="1 2">
    <name type="scientific">Amycolatopsis camponoti</name>
    <dbReference type="NCBI Taxonomy" id="2606593"/>
    <lineage>
        <taxon>Bacteria</taxon>
        <taxon>Bacillati</taxon>
        <taxon>Actinomycetota</taxon>
        <taxon>Actinomycetes</taxon>
        <taxon>Pseudonocardiales</taxon>
        <taxon>Pseudonocardiaceae</taxon>
        <taxon>Amycolatopsis</taxon>
    </lineage>
</organism>
<sequence length="78" mass="8718">MNGKPLDGRDFCVILDILEWCSLPRMPTSRCVANRNCRHVDGPEYGSFAYMAHLGCDPFRLLLFDCQAALPGDVPSFP</sequence>
<evidence type="ECO:0000313" key="1">
    <source>
        <dbReference type="EMBL" id="VVJ23793.1"/>
    </source>
</evidence>
<protein>
    <submittedName>
        <fullName evidence="1">Uncharacterized protein</fullName>
    </submittedName>
</protein>
<keyword evidence="2" id="KW-1185">Reference proteome</keyword>
<gene>
    <name evidence="1" type="ORF">AA23TX_08678</name>
</gene>
<proteinExistence type="predicted"/>
<name>A0A6I8M752_9PSEU</name>
<evidence type="ECO:0000313" key="2">
    <source>
        <dbReference type="Proteomes" id="UP000399805"/>
    </source>
</evidence>
<reference evidence="1 2" key="1">
    <citation type="submission" date="2019-09" db="EMBL/GenBank/DDBJ databases">
        <authorList>
            <person name="Leyn A S."/>
        </authorList>
    </citation>
    <scope>NUCLEOTIDE SEQUENCE [LARGE SCALE GENOMIC DNA]</scope>
    <source>
        <strain evidence="1">AA231_1</strain>
    </source>
</reference>
<dbReference type="AlphaFoldDB" id="A0A6I8M752"/>
<dbReference type="Proteomes" id="UP000399805">
    <property type="component" value="Unassembled WGS sequence"/>
</dbReference>
<dbReference type="EMBL" id="CABVGP010000003">
    <property type="protein sequence ID" value="VVJ23793.1"/>
    <property type="molecule type" value="Genomic_DNA"/>
</dbReference>